<keyword evidence="3" id="KW-1185">Reference proteome</keyword>
<reference evidence="2" key="1">
    <citation type="journal article" date="2020" name="Stud. Mycol.">
        <title>101 Dothideomycetes genomes: a test case for predicting lifestyles and emergence of pathogens.</title>
        <authorList>
            <person name="Haridas S."/>
            <person name="Albert R."/>
            <person name="Binder M."/>
            <person name="Bloem J."/>
            <person name="Labutti K."/>
            <person name="Salamov A."/>
            <person name="Andreopoulos B."/>
            <person name="Baker S."/>
            <person name="Barry K."/>
            <person name="Bills G."/>
            <person name="Bluhm B."/>
            <person name="Cannon C."/>
            <person name="Castanera R."/>
            <person name="Culley D."/>
            <person name="Daum C."/>
            <person name="Ezra D."/>
            <person name="Gonzalez J."/>
            <person name="Henrissat B."/>
            <person name="Kuo A."/>
            <person name="Liang C."/>
            <person name="Lipzen A."/>
            <person name="Lutzoni F."/>
            <person name="Magnuson J."/>
            <person name="Mondo S."/>
            <person name="Nolan M."/>
            <person name="Ohm R."/>
            <person name="Pangilinan J."/>
            <person name="Park H.-J."/>
            <person name="Ramirez L."/>
            <person name="Alfaro M."/>
            <person name="Sun H."/>
            <person name="Tritt A."/>
            <person name="Yoshinaga Y."/>
            <person name="Zwiers L.-H."/>
            <person name="Turgeon B."/>
            <person name="Goodwin S."/>
            <person name="Spatafora J."/>
            <person name="Crous P."/>
            <person name="Grigoriev I."/>
        </authorList>
    </citation>
    <scope>NUCLEOTIDE SEQUENCE</scope>
    <source>
        <strain evidence="2">CBS 116005</strain>
    </source>
</reference>
<evidence type="ECO:0008006" key="4">
    <source>
        <dbReference type="Google" id="ProtNLM"/>
    </source>
</evidence>
<dbReference type="AlphaFoldDB" id="A0A6G1LAP6"/>
<dbReference type="EMBL" id="ML995829">
    <property type="protein sequence ID" value="KAF2770011.1"/>
    <property type="molecule type" value="Genomic_DNA"/>
</dbReference>
<feature type="chain" id="PRO_5026327087" description="Secreted protein" evidence="1">
    <location>
        <begin position="19"/>
        <end position="179"/>
    </location>
</feature>
<evidence type="ECO:0000256" key="1">
    <source>
        <dbReference type="SAM" id="SignalP"/>
    </source>
</evidence>
<accession>A0A6G1LAP6</accession>
<evidence type="ECO:0000313" key="3">
    <source>
        <dbReference type="Proteomes" id="UP000799436"/>
    </source>
</evidence>
<protein>
    <recommendedName>
        <fullName evidence="4">Secreted protein</fullName>
    </recommendedName>
</protein>
<feature type="signal peptide" evidence="1">
    <location>
        <begin position="1"/>
        <end position="18"/>
    </location>
</feature>
<dbReference type="Proteomes" id="UP000799436">
    <property type="component" value="Unassembled WGS sequence"/>
</dbReference>
<sequence>MKLASLALLAVFTLQASARCKYCWDGGFFEVASVDDNSNCQKARLKYKTFFGDKSDTGDGKVCNGLGLQSGYVFTISGAIQASRRGRSLGTRKPAYIACEQATKQLSMWVIASMDIQSSNDCCSILLGSVHHHMPGSHAFMLPPHLRRGRSKAFIHQKHLSVGTCRQKFLRGLEVLAIT</sequence>
<organism evidence="2 3">
    <name type="scientific">Teratosphaeria nubilosa</name>
    <dbReference type="NCBI Taxonomy" id="161662"/>
    <lineage>
        <taxon>Eukaryota</taxon>
        <taxon>Fungi</taxon>
        <taxon>Dikarya</taxon>
        <taxon>Ascomycota</taxon>
        <taxon>Pezizomycotina</taxon>
        <taxon>Dothideomycetes</taxon>
        <taxon>Dothideomycetidae</taxon>
        <taxon>Mycosphaerellales</taxon>
        <taxon>Teratosphaeriaceae</taxon>
        <taxon>Teratosphaeria</taxon>
    </lineage>
</organism>
<gene>
    <name evidence="2" type="ORF">EJ03DRAFT_335856</name>
</gene>
<name>A0A6G1LAP6_9PEZI</name>
<keyword evidence="1" id="KW-0732">Signal</keyword>
<evidence type="ECO:0000313" key="2">
    <source>
        <dbReference type="EMBL" id="KAF2770011.1"/>
    </source>
</evidence>
<proteinExistence type="predicted"/>